<sequence>MARLYHIKNDPSNLYLIHPFNGNPRKISCDPVAQRLLAELDYEPEVLHQRQGDKIPADLLWALWDTGLIGTDDVGEQDPDIGRVQEKTGYSVPLQEADVEVLKELIQSYTGQSRRSLEEVAESLGLTLNANSATNSLSEGNSEVSSEYNSQSGLSNNIMIEKRLKAVGVSDMMSAPAFREWYEETVTGPRIEDFFLSSETTRALVFLARRTDVTSVKLTGKKDSEHIQISGDIQPNGFSEMSETITSVTFHTGDYLLPPEDHLTGTWDDEFLFVNWDICSSASLTRTDAELDLSTGVTIHPSGISAVHTGVDGGSGHTQEEFVARRHQTEIVDFVLRQHISDSGLFALPESRSYTEYTCSVEYTDLPGSKQNTDK</sequence>
<reference evidence="2" key="1">
    <citation type="submission" date="2023-02" db="EMBL/GenBank/DDBJ databases">
        <title>Enrichment on poylsaccharides allowed isolation of novel metabolic and taxonomic groups of Haloarchaea.</title>
        <authorList>
            <person name="Sorokin D.Y."/>
            <person name="Elcheninov A.G."/>
            <person name="Khizhniak T.V."/>
            <person name="Kolganova T.V."/>
            <person name="Kublanov I.V."/>
        </authorList>
    </citation>
    <scope>NUCLEOTIDE SEQUENCE</scope>
    <source>
        <strain evidence="1 3">HArc-curdl5-1</strain>
        <strain evidence="2">HArc-curdl7</strain>
    </source>
</reference>
<name>A0AAE3IB49_9EURY</name>
<proteinExistence type="predicted"/>
<organism evidence="2 4">
    <name type="scientific">Halapricum hydrolyticum</name>
    <dbReference type="NCBI Taxonomy" id="2979991"/>
    <lineage>
        <taxon>Archaea</taxon>
        <taxon>Methanobacteriati</taxon>
        <taxon>Methanobacteriota</taxon>
        <taxon>Stenosarchaea group</taxon>
        <taxon>Halobacteria</taxon>
        <taxon>Halobacteriales</taxon>
        <taxon>Haloarculaceae</taxon>
        <taxon>Halapricum</taxon>
    </lineage>
</organism>
<dbReference type="EMBL" id="JAOPKC010000004">
    <property type="protein sequence ID" value="MCU4717594.1"/>
    <property type="molecule type" value="Genomic_DNA"/>
</dbReference>
<evidence type="ECO:0000313" key="2">
    <source>
        <dbReference type="EMBL" id="MCU4726877.1"/>
    </source>
</evidence>
<dbReference type="RefSeq" id="WP_315908359.1">
    <property type="nucleotide sequence ID" value="NZ_JAOPKC010000004.1"/>
</dbReference>
<dbReference type="AlphaFoldDB" id="A0AAE3IB49"/>
<comment type="caution">
    <text evidence="2">The sequence shown here is derived from an EMBL/GenBank/DDBJ whole genome shotgun (WGS) entry which is preliminary data.</text>
</comment>
<dbReference type="EMBL" id="JAOPKD010000005">
    <property type="protein sequence ID" value="MCU4726877.1"/>
    <property type="molecule type" value="Genomic_DNA"/>
</dbReference>
<gene>
    <name evidence="2" type="ORF">OB914_07835</name>
    <name evidence="1" type="ORF">OB916_05890</name>
</gene>
<dbReference type="Proteomes" id="UP001209746">
    <property type="component" value="Unassembled WGS sequence"/>
</dbReference>
<protein>
    <submittedName>
        <fullName evidence="2">Uncharacterized protein</fullName>
    </submittedName>
</protein>
<evidence type="ECO:0000313" key="1">
    <source>
        <dbReference type="EMBL" id="MCU4717594.1"/>
    </source>
</evidence>
<keyword evidence="3" id="KW-1185">Reference proteome</keyword>
<evidence type="ECO:0000313" key="4">
    <source>
        <dbReference type="Proteomes" id="UP001209746"/>
    </source>
</evidence>
<dbReference type="Proteomes" id="UP001208186">
    <property type="component" value="Unassembled WGS sequence"/>
</dbReference>
<accession>A0AAE3IB49</accession>
<evidence type="ECO:0000313" key="3">
    <source>
        <dbReference type="Proteomes" id="UP001208186"/>
    </source>
</evidence>